<proteinExistence type="predicted"/>
<evidence type="ECO:0000313" key="2">
    <source>
        <dbReference type="EMBL" id="QKW53368.1"/>
    </source>
</evidence>
<dbReference type="Proteomes" id="UP000509303">
    <property type="component" value="Chromosome"/>
</dbReference>
<name>A0A7H8NIZ5_9ACTN</name>
<dbReference type="AlphaFoldDB" id="A0A7H8NIZ5"/>
<sequence length="189" mass="19475">MAGRGVPAGPELPAAVETYGPLPSCALRLLAAALAETVAGAGPRPAPSRPPGGTGPAAAPTGTPPASSARPVLVRFEVTGDGPLASLGYAVNGRFTTLHDVPLTWRKSVPVARRQGRVDWRSRLTAPTPAVRCQVRVDGAEQWHGPHLIRPLTGPAPYLMDVSGSVVSRDPSPSLLPRVGAVDEEGLTP</sequence>
<feature type="compositionally biased region" description="Low complexity" evidence="1">
    <location>
        <begin position="56"/>
        <end position="68"/>
    </location>
</feature>
<reference evidence="2 3" key="1">
    <citation type="submission" date="2020-06" db="EMBL/GenBank/DDBJ databases">
        <title>Genome mining for natural products.</title>
        <authorList>
            <person name="Zhang B."/>
            <person name="Shi J."/>
            <person name="Ge H."/>
        </authorList>
    </citation>
    <scope>NUCLEOTIDE SEQUENCE [LARGE SCALE GENOMIC DNA]</scope>
    <source>
        <strain evidence="2 3">NA00687</strain>
    </source>
</reference>
<evidence type="ECO:0000256" key="1">
    <source>
        <dbReference type="SAM" id="MobiDB-lite"/>
    </source>
</evidence>
<dbReference type="EMBL" id="CP054929">
    <property type="protein sequence ID" value="QKW53368.1"/>
    <property type="molecule type" value="Genomic_DNA"/>
</dbReference>
<evidence type="ECO:0000313" key="3">
    <source>
        <dbReference type="Proteomes" id="UP000509303"/>
    </source>
</evidence>
<feature type="region of interest" description="Disordered" evidence="1">
    <location>
        <begin position="40"/>
        <end position="68"/>
    </location>
</feature>
<protein>
    <submittedName>
        <fullName evidence="2">Uncharacterized protein</fullName>
    </submittedName>
</protein>
<feature type="region of interest" description="Disordered" evidence="1">
    <location>
        <begin position="167"/>
        <end position="189"/>
    </location>
</feature>
<accession>A0A7H8NIZ5</accession>
<organism evidence="2 3">
    <name type="scientific">Streptomyces buecherae</name>
    <dbReference type="NCBI Taxonomy" id="2763006"/>
    <lineage>
        <taxon>Bacteria</taxon>
        <taxon>Bacillati</taxon>
        <taxon>Actinomycetota</taxon>
        <taxon>Actinomycetes</taxon>
        <taxon>Kitasatosporales</taxon>
        <taxon>Streptomycetaceae</taxon>
        <taxon>Streptomyces</taxon>
    </lineage>
</organism>
<gene>
    <name evidence="2" type="ORF">HUT08_31790</name>
</gene>
<dbReference type="RefSeq" id="WP_176165074.1">
    <property type="nucleotide sequence ID" value="NZ_CP054929.1"/>
</dbReference>
<keyword evidence="3" id="KW-1185">Reference proteome</keyword>